<comment type="cofactor">
    <cofactor evidence="10">
        <name>Zn(2+)</name>
        <dbReference type="ChEBI" id="CHEBI:29105"/>
    </cofactor>
    <text evidence="10">Binds 1 zinc ion per subunit.</text>
</comment>
<dbReference type="Pfam" id="PF08264">
    <property type="entry name" value="Anticodon_1"/>
    <property type="match status" value="1"/>
</dbReference>
<comment type="function">
    <text evidence="8 10">Catalyzes the attachment of isoleucine to tRNA(Ile). As IleRS can inadvertently accommodate and process structurally similar amino acids such as valine, to avoid such errors it has two additional distinct tRNA(Ile)-dependent editing activities. One activity is designated as 'pretransfer' editing and involves the hydrolysis of activated Val-AMP. The other activity is designated 'posttransfer' editing and involves deacylation of mischarged Val-tRNA(Ile).</text>
</comment>
<dbReference type="eggNOG" id="COG0060">
    <property type="taxonomic scope" value="Bacteria"/>
</dbReference>
<dbReference type="GO" id="GO:0000049">
    <property type="term" value="F:tRNA binding"/>
    <property type="evidence" value="ECO:0007669"/>
    <property type="project" value="InterPro"/>
</dbReference>
<comment type="catalytic activity">
    <reaction evidence="9 10">
        <text>tRNA(Ile) + L-isoleucine + ATP = L-isoleucyl-tRNA(Ile) + AMP + diphosphate</text>
        <dbReference type="Rhea" id="RHEA:11060"/>
        <dbReference type="Rhea" id="RHEA-COMP:9666"/>
        <dbReference type="Rhea" id="RHEA-COMP:9695"/>
        <dbReference type="ChEBI" id="CHEBI:30616"/>
        <dbReference type="ChEBI" id="CHEBI:33019"/>
        <dbReference type="ChEBI" id="CHEBI:58045"/>
        <dbReference type="ChEBI" id="CHEBI:78442"/>
        <dbReference type="ChEBI" id="CHEBI:78528"/>
        <dbReference type="ChEBI" id="CHEBI:456215"/>
        <dbReference type="EC" id="6.1.1.5"/>
    </reaction>
</comment>
<dbReference type="CDD" id="cd00818">
    <property type="entry name" value="IleRS_core"/>
    <property type="match status" value="1"/>
</dbReference>
<dbReference type="SUPFAM" id="SSF52374">
    <property type="entry name" value="Nucleotidylyl transferase"/>
    <property type="match status" value="1"/>
</dbReference>
<dbReference type="InterPro" id="IPR013155">
    <property type="entry name" value="M/V/L/I-tRNA-synth_anticd-bd"/>
</dbReference>
<dbReference type="SUPFAM" id="SSF47323">
    <property type="entry name" value="Anticodon-binding domain of a subclass of class I aminoacyl-tRNA synthetases"/>
    <property type="match status" value="1"/>
</dbReference>
<evidence type="ECO:0000259" key="11">
    <source>
        <dbReference type="Pfam" id="PF00133"/>
    </source>
</evidence>
<dbReference type="OrthoDB" id="9810365at2"/>
<dbReference type="Gene3D" id="1.10.730.20">
    <property type="match status" value="1"/>
</dbReference>
<dbReference type="EMBL" id="CM001022">
    <property type="protein sequence ID" value="EFQ23799.1"/>
    <property type="molecule type" value="Genomic_DNA"/>
</dbReference>
<dbReference type="Gene3D" id="3.40.50.620">
    <property type="entry name" value="HUPs"/>
    <property type="match status" value="2"/>
</dbReference>
<comment type="subunit">
    <text evidence="10">Monomer.</text>
</comment>
<protein>
    <recommendedName>
        <fullName evidence="10">Isoleucine--tRNA ligase</fullName>
        <ecNumber evidence="10">6.1.1.5</ecNumber>
    </recommendedName>
    <alternativeName>
        <fullName evidence="10">Isoleucyl-tRNA synthetase</fullName>
        <shortName evidence="10">IleRS</shortName>
    </alternativeName>
</protein>
<dbReference type="FunFam" id="3.40.50.620:FF:000152">
    <property type="entry name" value="Isoleucine--tRNA ligase"/>
    <property type="match status" value="1"/>
</dbReference>
<dbReference type="HOGENOM" id="CLU_001493_7_0_0"/>
<keyword evidence="6 10" id="KW-0648">Protein biosynthesis</keyword>
<dbReference type="PaxDb" id="584708-Apau_1379"/>
<feature type="binding site" evidence="10">
    <location>
        <position position="904"/>
    </location>
    <ligand>
        <name>Zn(2+)</name>
        <dbReference type="ChEBI" id="CHEBI:29105"/>
    </ligand>
</feature>
<evidence type="ECO:0000313" key="14">
    <source>
        <dbReference type="Proteomes" id="UP000005096"/>
    </source>
</evidence>
<sequence length="931" mass="105568">MSKDYKDSLCLPKTDFPMRANLAQREPQFLAFWEEHGIYQKQQDQREGSPTFVLHDGPPYANANIHIGTAFNKILKDFIPKYKAMRGFRAPYVPGWDTHGLPIELKVLKEQGLDKDNVDPVELRRRCTSYAHQFIDIQREEFRRLGVLGDWENPYLTLRPEYEAAQLGAFADMVEKGLVYKGQKPVFWCTDCQTALAAAEIEYEDESSPSIYVAYPLPEVEKRFPELAGRACSVVIWTTTPWTLPASLAVALHPGYRYAFFSAPEGKAFLMATELKEAFEKACGLSLEEELLSLTGRDLEGVEALHPFYEERRVPLVLADYVVLDSGTGCVHTAPGHGVEDFETGVRYGLEILNPVDDRGVFLPDTPLVGGLSLDDGAAVVLKTLSDSGRLLGRGKILHSYPHCWRCKKPVIFRATAQWFVSVQQFRDQALKAIEEQVQWVPVWGQDRIGNMVRDRSDWCISRQRVWGVPIPAFYCRDCGKLVLDPEKIRRVAKRVKEQGSDIWWQESPEALLGDLAVCPHCASRNLRKDTDIMDVWFDSGVSHLAVLETRPELSWPADLYLEGSDQHRGWFQTSLLTSVATRGSAPFRTVLTHGFIVDGEGRKMSKSLGNVTRPQEVIDRYGADILRLWVASTDYRGDVRISETILKNLVETYRRIRNTARFLLGNLEGFDPQKHRVSRGDMEPLDLWLLARLQDLVERVTKGYEDYEFHVPSFLTHQFCDNEMSSFFLDVSKDRLYADQKGGLSRRSAQTVLWETLTTLCRLLAPVLSFTAEEIWQNLRAFDASLPESVFLSDWPAPNLEGIDPETAPRWGRLLEARGAILRALENARGAELIGNALEGEVEVSLGDRYGDLQGLFDVPTWEMVCLVSAFRFAELPKEGDGIFHDEETGITVRVSRSPHEKCPRCWKRKPEVGEDSLCRRCQDVLSHGA</sequence>
<dbReference type="InterPro" id="IPR033708">
    <property type="entry name" value="Anticodon_Ile_BEm"/>
</dbReference>
<dbReference type="InterPro" id="IPR002300">
    <property type="entry name" value="aa-tRNA-synth_Ia"/>
</dbReference>
<dbReference type="GO" id="GO:0005524">
    <property type="term" value="F:ATP binding"/>
    <property type="evidence" value="ECO:0007669"/>
    <property type="project" value="UniProtKB-UniRule"/>
</dbReference>
<dbReference type="Gene3D" id="3.90.740.10">
    <property type="entry name" value="Valyl/Leucyl/Isoleucyl-tRNA synthetase, editing domain"/>
    <property type="match status" value="1"/>
</dbReference>
<feature type="domain" description="Methionyl/Valyl/Leucyl/Isoleucyl-tRNA synthetase anticodon-binding" evidence="12">
    <location>
        <begin position="687"/>
        <end position="844"/>
    </location>
</feature>
<dbReference type="AlphaFoldDB" id="E3CZL5"/>
<keyword evidence="10" id="KW-0479">Metal-binding</keyword>
<keyword evidence="14" id="KW-1185">Reference proteome</keyword>
<dbReference type="GO" id="GO:0002161">
    <property type="term" value="F:aminoacyl-tRNA deacylase activity"/>
    <property type="evidence" value="ECO:0007669"/>
    <property type="project" value="InterPro"/>
</dbReference>
<dbReference type="SUPFAM" id="SSF50677">
    <property type="entry name" value="ValRS/IleRS/LeuRS editing domain"/>
    <property type="match status" value="1"/>
</dbReference>
<organism evidence="13 14">
    <name type="scientific">Aminomonas paucivorans DSM 12260</name>
    <dbReference type="NCBI Taxonomy" id="584708"/>
    <lineage>
        <taxon>Bacteria</taxon>
        <taxon>Thermotogati</taxon>
        <taxon>Synergistota</taxon>
        <taxon>Synergistia</taxon>
        <taxon>Synergistales</taxon>
        <taxon>Synergistaceae</taxon>
        <taxon>Aminomonas</taxon>
    </lineage>
</organism>
<keyword evidence="2 10" id="KW-0963">Cytoplasm</keyword>
<evidence type="ECO:0000256" key="7">
    <source>
        <dbReference type="ARBA" id="ARBA00023146"/>
    </source>
</evidence>
<feature type="short sequence motif" description="'HIGH' region" evidence="10">
    <location>
        <begin position="59"/>
        <end position="69"/>
    </location>
</feature>
<dbReference type="InterPro" id="IPR023585">
    <property type="entry name" value="Ile-tRNA-ligase_type1"/>
</dbReference>
<feature type="domain" description="Aminoacyl-tRNA synthetase class Ia" evidence="11">
    <location>
        <begin position="29"/>
        <end position="643"/>
    </location>
</feature>
<dbReference type="PROSITE" id="PS00178">
    <property type="entry name" value="AA_TRNA_LIGASE_I"/>
    <property type="match status" value="1"/>
</dbReference>
<dbReference type="GO" id="GO:0008270">
    <property type="term" value="F:zinc ion binding"/>
    <property type="evidence" value="ECO:0007669"/>
    <property type="project" value="UniProtKB-UniRule"/>
</dbReference>
<feature type="binding site" evidence="10">
    <location>
        <position position="923"/>
    </location>
    <ligand>
        <name>Zn(2+)</name>
        <dbReference type="ChEBI" id="CHEBI:29105"/>
    </ligand>
</feature>
<feature type="binding site" evidence="10">
    <location>
        <position position="907"/>
    </location>
    <ligand>
        <name>Zn(2+)</name>
        <dbReference type="ChEBI" id="CHEBI:29105"/>
    </ligand>
</feature>
<evidence type="ECO:0000256" key="8">
    <source>
        <dbReference type="ARBA" id="ARBA00025217"/>
    </source>
</evidence>
<evidence type="ECO:0000259" key="12">
    <source>
        <dbReference type="Pfam" id="PF08264"/>
    </source>
</evidence>
<feature type="short sequence motif" description="'KMSKS' region" evidence="10">
    <location>
        <begin position="604"/>
        <end position="608"/>
    </location>
</feature>
<dbReference type="InterPro" id="IPR009008">
    <property type="entry name" value="Val/Leu/Ile-tRNA-synth_edit"/>
</dbReference>
<dbReference type="PANTHER" id="PTHR42765:SF1">
    <property type="entry name" value="ISOLEUCINE--TRNA LIGASE, MITOCHONDRIAL"/>
    <property type="match status" value="1"/>
</dbReference>
<reference evidence="13 14" key="1">
    <citation type="journal article" date="2010" name="Stand. Genomic Sci.">
        <title>Non-contiguous finished genome sequence of Aminomonas paucivorans type strain (GLU-3).</title>
        <authorList>
            <person name="Pitluck S."/>
            <person name="Yasawong M."/>
            <person name="Held B."/>
            <person name="Lapidus A."/>
            <person name="Nolan M."/>
            <person name="Copeland A."/>
            <person name="Lucas S."/>
            <person name="Del Rio T.G."/>
            <person name="Tice H."/>
            <person name="Cheng J.F."/>
            <person name="Chertkov O."/>
            <person name="Goodwin L."/>
            <person name="Tapia R."/>
            <person name="Han C."/>
            <person name="Liolios K."/>
            <person name="Ivanova N."/>
            <person name="Mavromatis K."/>
            <person name="Ovchinnikova G."/>
            <person name="Pati A."/>
            <person name="Chen A."/>
            <person name="Palaniappan K."/>
            <person name="Land M."/>
            <person name="Hauser L."/>
            <person name="Chang Y.J."/>
            <person name="Jeffries C.D."/>
            <person name="Pukall R."/>
            <person name="Spring S."/>
            <person name="Rohde M."/>
            <person name="Sikorski J."/>
            <person name="Goker M."/>
            <person name="Woyke T."/>
            <person name="Bristow J."/>
            <person name="Eisen J.A."/>
            <person name="Markowitz V."/>
            <person name="Hugenholtz P."/>
            <person name="Kyrpides N.C."/>
            <person name="Klenk H.P."/>
        </authorList>
    </citation>
    <scope>NUCLEOTIDE SEQUENCE [LARGE SCALE GENOMIC DNA]</scope>
    <source>
        <strain evidence="13 14">DSM 12260</strain>
    </source>
</reference>
<feature type="binding site" evidence="10">
    <location>
        <position position="563"/>
    </location>
    <ligand>
        <name>L-isoleucyl-5'-AMP</name>
        <dbReference type="ChEBI" id="CHEBI:178002"/>
    </ligand>
</feature>
<evidence type="ECO:0000256" key="10">
    <source>
        <dbReference type="HAMAP-Rule" id="MF_02002"/>
    </source>
</evidence>
<dbReference type="InterPro" id="IPR002301">
    <property type="entry name" value="Ile-tRNA-ligase"/>
</dbReference>
<dbReference type="Proteomes" id="UP000005096">
    <property type="component" value="Chromosome"/>
</dbReference>
<dbReference type="GO" id="GO:0004822">
    <property type="term" value="F:isoleucine-tRNA ligase activity"/>
    <property type="evidence" value="ECO:0007669"/>
    <property type="project" value="UniProtKB-UniRule"/>
</dbReference>
<keyword evidence="7 10" id="KW-0030">Aminoacyl-tRNA synthetase</keyword>
<evidence type="ECO:0000256" key="5">
    <source>
        <dbReference type="ARBA" id="ARBA00022840"/>
    </source>
</evidence>
<keyword evidence="3 10" id="KW-0436">Ligase</keyword>
<keyword evidence="4 10" id="KW-0547">Nucleotide-binding</keyword>
<dbReference type="GO" id="GO:0006428">
    <property type="term" value="P:isoleucyl-tRNA aminoacylation"/>
    <property type="evidence" value="ECO:0007669"/>
    <property type="project" value="UniProtKB-UniRule"/>
</dbReference>
<feature type="binding site" evidence="10">
    <location>
        <position position="607"/>
    </location>
    <ligand>
        <name>ATP</name>
        <dbReference type="ChEBI" id="CHEBI:30616"/>
    </ligand>
</feature>
<evidence type="ECO:0000256" key="9">
    <source>
        <dbReference type="ARBA" id="ARBA00048359"/>
    </source>
</evidence>
<dbReference type="STRING" id="584708.Apau_1379"/>
<dbReference type="RefSeq" id="WP_006301003.1">
    <property type="nucleotide sequence ID" value="NZ_CM001022.1"/>
</dbReference>
<evidence type="ECO:0000256" key="3">
    <source>
        <dbReference type="ARBA" id="ARBA00022598"/>
    </source>
</evidence>
<evidence type="ECO:0000256" key="4">
    <source>
        <dbReference type="ARBA" id="ARBA00022741"/>
    </source>
</evidence>
<dbReference type="HAMAP" id="MF_02002">
    <property type="entry name" value="Ile_tRNA_synth_type1"/>
    <property type="match status" value="1"/>
</dbReference>
<dbReference type="PANTHER" id="PTHR42765">
    <property type="entry name" value="SOLEUCYL-TRNA SYNTHETASE"/>
    <property type="match status" value="1"/>
</dbReference>
<gene>
    <name evidence="10" type="primary">ileS</name>
    <name evidence="13" type="ORF">Apau_1379</name>
</gene>
<evidence type="ECO:0000256" key="6">
    <source>
        <dbReference type="ARBA" id="ARBA00022917"/>
    </source>
</evidence>
<comment type="domain">
    <text evidence="10">IleRS has two distinct active sites: one for aminoacylation and one for editing. The misactivated valine is translocated from the active site to the editing site, which sterically excludes the correctly activated isoleucine. The single editing site contains two valyl binding pockets, one specific for each substrate (Val-AMP or Val-tRNA(Ile)).</text>
</comment>
<evidence type="ECO:0000313" key="13">
    <source>
        <dbReference type="EMBL" id="EFQ23799.1"/>
    </source>
</evidence>
<keyword evidence="10" id="KW-0862">Zinc</keyword>
<dbReference type="InterPro" id="IPR050081">
    <property type="entry name" value="Ile-tRNA_ligase"/>
</dbReference>
<comment type="similarity">
    <text evidence="1 10">Belongs to the class-I aminoacyl-tRNA synthetase family. IleS type 1 subfamily.</text>
</comment>
<dbReference type="GO" id="GO:0005829">
    <property type="term" value="C:cytosol"/>
    <property type="evidence" value="ECO:0007669"/>
    <property type="project" value="TreeGrafter"/>
</dbReference>
<dbReference type="InterPro" id="IPR009080">
    <property type="entry name" value="tRNAsynth_Ia_anticodon-bd"/>
</dbReference>
<dbReference type="InterPro" id="IPR014729">
    <property type="entry name" value="Rossmann-like_a/b/a_fold"/>
</dbReference>
<dbReference type="InterPro" id="IPR001412">
    <property type="entry name" value="aa-tRNA-synth_I_CS"/>
</dbReference>
<dbReference type="PRINTS" id="PR00984">
    <property type="entry name" value="TRNASYNTHILE"/>
</dbReference>
<feature type="binding site" evidence="10">
    <location>
        <position position="920"/>
    </location>
    <ligand>
        <name>Zn(2+)</name>
        <dbReference type="ChEBI" id="CHEBI:29105"/>
    </ligand>
</feature>
<name>E3CZL5_9BACT</name>
<evidence type="ECO:0000256" key="1">
    <source>
        <dbReference type="ARBA" id="ARBA00006887"/>
    </source>
</evidence>
<accession>E3CZL5</accession>
<dbReference type="EC" id="6.1.1.5" evidence="10"/>
<comment type="subcellular location">
    <subcellularLocation>
        <location evidence="10">Cytoplasm</location>
    </subcellularLocation>
</comment>
<keyword evidence="5 10" id="KW-0067">ATP-binding</keyword>
<dbReference type="Pfam" id="PF00133">
    <property type="entry name" value="tRNA-synt_1"/>
    <property type="match status" value="1"/>
</dbReference>
<evidence type="ECO:0000256" key="2">
    <source>
        <dbReference type="ARBA" id="ARBA00022490"/>
    </source>
</evidence>
<dbReference type="Gene3D" id="1.10.10.830">
    <property type="entry name" value="Ile-tRNA synthetase CP2 domain-like"/>
    <property type="match status" value="1"/>
</dbReference>
<dbReference type="CDD" id="cd07960">
    <property type="entry name" value="Anticodon_Ia_Ile_BEm"/>
    <property type="match status" value="1"/>
</dbReference>
<proteinExistence type="inferred from homology"/>
<dbReference type="NCBIfam" id="TIGR00392">
    <property type="entry name" value="ileS"/>
    <property type="match status" value="1"/>
</dbReference>